<evidence type="ECO:0000256" key="7">
    <source>
        <dbReference type="ARBA" id="ARBA00022827"/>
    </source>
</evidence>
<dbReference type="InterPro" id="IPR024932">
    <property type="entry name" value="ApbE"/>
</dbReference>
<organism evidence="12 13">
    <name type="scientific">Myceligenerans crystallogenes</name>
    <dbReference type="NCBI Taxonomy" id="316335"/>
    <lineage>
        <taxon>Bacteria</taxon>
        <taxon>Bacillati</taxon>
        <taxon>Actinomycetota</taxon>
        <taxon>Actinomycetes</taxon>
        <taxon>Micrococcales</taxon>
        <taxon>Promicromonosporaceae</taxon>
        <taxon>Myceligenerans</taxon>
    </lineage>
</organism>
<dbReference type="InterPro" id="IPR003374">
    <property type="entry name" value="ApbE-like_sf"/>
</dbReference>
<proteinExistence type="predicted"/>
<feature type="region of interest" description="Disordered" evidence="11">
    <location>
        <begin position="1"/>
        <end position="22"/>
    </location>
</feature>
<dbReference type="RefSeq" id="WP_344104343.1">
    <property type="nucleotide sequence ID" value="NZ_BAAANL010000006.1"/>
</dbReference>
<keyword evidence="13" id="KW-1185">Reference proteome</keyword>
<dbReference type="EC" id="2.7.1.180" evidence="2"/>
<keyword evidence="5 12" id="KW-0808">Transferase</keyword>
<keyword evidence="4" id="KW-0285">Flavoprotein</keyword>
<name>A0ABN2NH87_9MICO</name>
<evidence type="ECO:0000256" key="6">
    <source>
        <dbReference type="ARBA" id="ARBA00022723"/>
    </source>
</evidence>
<evidence type="ECO:0000256" key="3">
    <source>
        <dbReference type="ARBA" id="ARBA00016337"/>
    </source>
</evidence>
<evidence type="ECO:0000313" key="13">
    <source>
        <dbReference type="Proteomes" id="UP001501094"/>
    </source>
</evidence>
<dbReference type="PANTHER" id="PTHR30040:SF2">
    <property type="entry name" value="FAD:PROTEIN FMN TRANSFERASE"/>
    <property type="match status" value="1"/>
</dbReference>
<keyword evidence="7" id="KW-0274">FAD</keyword>
<dbReference type="EMBL" id="BAAANL010000006">
    <property type="protein sequence ID" value="GAA1869159.1"/>
    <property type="molecule type" value="Genomic_DNA"/>
</dbReference>
<dbReference type="Gene3D" id="3.10.520.10">
    <property type="entry name" value="ApbE-like domains"/>
    <property type="match status" value="2"/>
</dbReference>
<dbReference type="Proteomes" id="UP001501094">
    <property type="component" value="Unassembled WGS sequence"/>
</dbReference>
<accession>A0ABN2NH87</accession>
<comment type="catalytic activity">
    <reaction evidence="10">
        <text>L-threonyl-[protein] + FAD = FMN-L-threonyl-[protein] + AMP + H(+)</text>
        <dbReference type="Rhea" id="RHEA:36847"/>
        <dbReference type="Rhea" id="RHEA-COMP:11060"/>
        <dbReference type="Rhea" id="RHEA-COMP:11061"/>
        <dbReference type="ChEBI" id="CHEBI:15378"/>
        <dbReference type="ChEBI" id="CHEBI:30013"/>
        <dbReference type="ChEBI" id="CHEBI:57692"/>
        <dbReference type="ChEBI" id="CHEBI:74257"/>
        <dbReference type="ChEBI" id="CHEBI:456215"/>
        <dbReference type="EC" id="2.7.1.180"/>
    </reaction>
</comment>
<reference evidence="12 13" key="1">
    <citation type="journal article" date="2019" name="Int. J. Syst. Evol. Microbiol.">
        <title>The Global Catalogue of Microorganisms (GCM) 10K type strain sequencing project: providing services to taxonomists for standard genome sequencing and annotation.</title>
        <authorList>
            <consortium name="The Broad Institute Genomics Platform"/>
            <consortium name="The Broad Institute Genome Sequencing Center for Infectious Disease"/>
            <person name="Wu L."/>
            <person name="Ma J."/>
        </authorList>
    </citation>
    <scope>NUCLEOTIDE SEQUENCE [LARGE SCALE GENOMIC DNA]</scope>
    <source>
        <strain evidence="12 13">JCM 14326</strain>
    </source>
</reference>
<protein>
    <recommendedName>
        <fullName evidence="3">FAD:protein FMN transferase</fullName>
        <ecNumber evidence="2">2.7.1.180</ecNumber>
    </recommendedName>
    <alternativeName>
        <fullName evidence="9">Flavin transferase</fullName>
    </alternativeName>
</protein>
<dbReference type="SUPFAM" id="SSF143631">
    <property type="entry name" value="ApbE-like"/>
    <property type="match status" value="1"/>
</dbReference>
<comment type="cofactor">
    <cofactor evidence="1">
        <name>Mg(2+)</name>
        <dbReference type="ChEBI" id="CHEBI:18420"/>
    </cofactor>
</comment>
<evidence type="ECO:0000313" key="12">
    <source>
        <dbReference type="EMBL" id="GAA1869159.1"/>
    </source>
</evidence>
<evidence type="ECO:0000256" key="11">
    <source>
        <dbReference type="SAM" id="MobiDB-lite"/>
    </source>
</evidence>
<gene>
    <name evidence="12" type="ORF">GCM10009751_29860</name>
</gene>
<dbReference type="PANTHER" id="PTHR30040">
    <property type="entry name" value="THIAMINE BIOSYNTHESIS LIPOPROTEIN APBE"/>
    <property type="match status" value="1"/>
</dbReference>
<evidence type="ECO:0000256" key="5">
    <source>
        <dbReference type="ARBA" id="ARBA00022679"/>
    </source>
</evidence>
<evidence type="ECO:0000256" key="4">
    <source>
        <dbReference type="ARBA" id="ARBA00022630"/>
    </source>
</evidence>
<comment type="caution">
    <text evidence="12">The sequence shown here is derived from an EMBL/GenBank/DDBJ whole genome shotgun (WGS) entry which is preliminary data.</text>
</comment>
<evidence type="ECO:0000256" key="10">
    <source>
        <dbReference type="ARBA" id="ARBA00048540"/>
    </source>
</evidence>
<evidence type="ECO:0000256" key="1">
    <source>
        <dbReference type="ARBA" id="ARBA00001946"/>
    </source>
</evidence>
<sequence length="254" mass="25556">MGIPMSLHLPEHRGPAASDPGAARAAADAGFAVLRAAEARFSRWIPASELSRLRSLGARTGAGTRIEGATPSPQMCEVLEIGRWAHEASGGAFDLTGPDGLLDTDGVVKGWAAQRAAEAVLSAGVTDLCLNAGGDVVVHGEPEPGRPWTVAIRHPADPRRVVATVSLTDGALATSGTGERGAHIWDGRTGRPAAHALGSVTVVASGLTTADVLATAAFALGPQGADWAVAHGASWALALAPDGSVLTQAGAPGE</sequence>
<dbReference type="GO" id="GO:0016740">
    <property type="term" value="F:transferase activity"/>
    <property type="evidence" value="ECO:0007669"/>
    <property type="project" value="UniProtKB-KW"/>
</dbReference>
<keyword evidence="6" id="KW-0479">Metal-binding</keyword>
<dbReference type="Pfam" id="PF02424">
    <property type="entry name" value="ApbE"/>
    <property type="match status" value="2"/>
</dbReference>
<evidence type="ECO:0000256" key="2">
    <source>
        <dbReference type="ARBA" id="ARBA00011955"/>
    </source>
</evidence>
<keyword evidence="8" id="KW-0460">Magnesium</keyword>
<evidence type="ECO:0000256" key="8">
    <source>
        <dbReference type="ARBA" id="ARBA00022842"/>
    </source>
</evidence>
<evidence type="ECO:0000256" key="9">
    <source>
        <dbReference type="ARBA" id="ARBA00031306"/>
    </source>
</evidence>